<proteinExistence type="predicted"/>
<dbReference type="PANTHER" id="PTHR39069:SF8">
    <property type="entry name" value="FI17111P1"/>
    <property type="match status" value="1"/>
</dbReference>
<reference evidence="2" key="1">
    <citation type="journal article" date="2021" name="Mol. Ecol. Resour.">
        <title>Apolygus lucorum genome provides insights into omnivorousness and mesophyll feeding.</title>
        <authorList>
            <person name="Liu Y."/>
            <person name="Liu H."/>
            <person name="Wang H."/>
            <person name="Huang T."/>
            <person name="Liu B."/>
            <person name="Yang B."/>
            <person name="Yin L."/>
            <person name="Li B."/>
            <person name="Zhang Y."/>
            <person name="Zhang S."/>
            <person name="Jiang F."/>
            <person name="Zhang X."/>
            <person name="Ren Y."/>
            <person name="Wang B."/>
            <person name="Wang S."/>
            <person name="Lu Y."/>
            <person name="Wu K."/>
            <person name="Fan W."/>
            <person name="Wang G."/>
        </authorList>
    </citation>
    <scope>NUCLEOTIDE SEQUENCE</scope>
    <source>
        <strain evidence="2">12Hb</strain>
    </source>
</reference>
<accession>A0A8S9XCL9</accession>
<dbReference type="Pfam" id="PF01683">
    <property type="entry name" value="EB"/>
    <property type="match status" value="2"/>
</dbReference>
<dbReference type="AlphaFoldDB" id="A0A8S9XCL9"/>
<dbReference type="EMBL" id="WIXP02000008">
    <property type="protein sequence ID" value="KAF6206008.1"/>
    <property type="molecule type" value="Genomic_DNA"/>
</dbReference>
<dbReference type="InterPro" id="IPR006149">
    <property type="entry name" value="EB_dom"/>
</dbReference>
<name>A0A8S9XCL9_APOLU</name>
<feature type="domain" description="EB" evidence="1">
    <location>
        <begin position="20"/>
        <end position="74"/>
    </location>
</feature>
<protein>
    <recommendedName>
        <fullName evidence="1">EB domain-containing protein</fullName>
    </recommendedName>
</protein>
<comment type="caution">
    <text evidence="2">The sequence shown here is derived from an EMBL/GenBank/DDBJ whole genome shotgun (WGS) entry which is preliminary data.</text>
</comment>
<evidence type="ECO:0000313" key="3">
    <source>
        <dbReference type="Proteomes" id="UP000466442"/>
    </source>
</evidence>
<dbReference type="OrthoDB" id="6590390at2759"/>
<evidence type="ECO:0000259" key="1">
    <source>
        <dbReference type="Pfam" id="PF01683"/>
    </source>
</evidence>
<sequence length="254" mass="27783">MGRHSECVLFSNMNQGECHCKLNHHNVRGLCHQTSHIGDSCKVSDDCYLKRTDIVAYCQASRCICPPGFHPSTDRKECLENKGLHGPCQDDEDCKYPNTMCQGLGYCICQEEYELNADNTACEARKLIPITQLGQACSSDDQCSTFINESMCDKLSKTCTCSTAAQQINNSCYRIARLGEQCSERLECVIASNITRVDCIGNICACNPPYKRQIHDCVAVNNAGLQPSGAPSSQLPLLSGPLTLLCLLARSAGL</sequence>
<evidence type="ECO:0000313" key="2">
    <source>
        <dbReference type="EMBL" id="KAF6206008.1"/>
    </source>
</evidence>
<keyword evidence="3" id="KW-1185">Reference proteome</keyword>
<dbReference type="PANTHER" id="PTHR39069">
    <property type="entry name" value="ECDYSONE-INDUCIBLE GENE E1, ISOFORM A"/>
    <property type="match status" value="1"/>
</dbReference>
<gene>
    <name evidence="2" type="ORF">GE061_017233</name>
</gene>
<dbReference type="Proteomes" id="UP000466442">
    <property type="component" value="Unassembled WGS sequence"/>
</dbReference>
<feature type="domain" description="EB" evidence="1">
    <location>
        <begin position="161"/>
        <end position="217"/>
    </location>
</feature>
<organism evidence="2 3">
    <name type="scientific">Apolygus lucorum</name>
    <name type="common">Small green plant bug</name>
    <name type="synonym">Lygocoris lucorum</name>
    <dbReference type="NCBI Taxonomy" id="248454"/>
    <lineage>
        <taxon>Eukaryota</taxon>
        <taxon>Metazoa</taxon>
        <taxon>Ecdysozoa</taxon>
        <taxon>Arthropoda</taxon>
        <taxon>Hexapoda</taxon>
        <taxon>Insecta</taxon>
        <taxon>Pterygota</taxon>
        <taxon>Neoptera</taxon>
        <taxon>Paraneoptera</taxon>
        <taxon>Hemiptera</taxon>
        <taxon>Heteroptera</taxon>
        <taxon>Panheteroptera</taxon>
        <taxon>Cimicomorpha</taxon>
        <taxon>Miridae</taxon>
        <taxon>Mirini</taxon>
        <taxon>Apolygus</taxon>
    </lineage>
</organism>